<organism evidence="1 2">
    <name type="scientific">Dovyalis caffra</name>
    <dbReference type="NCBI Taxonomy" id="77055"/>
    <lineage>
        <taxon>Eukaryota</taxon>
        <taxon>Viridiplantae</taxon>
        <taxon>Streptophyta</taxon>
        <taxon>Embryophyta</taxon>
        <taxon>Tracheophyta</taxon>
        <taxon>Spermatophyta</taxon>
        <taxon>Magnoliopsida</taxon>
        <taxon>eudicotyledons</taxon>
        <taxon>Gunneridae</taxon>
        <taxon>Pentapetalae</taxon>
        <taxon>rosids</taxon>
        <taxon>fabids</taxon>
        <taxon>Malpighiales</taxon>
        <taxon>Salicaceae</taxon>
        <taxon>Flacourtieae</taxon>
        <taxon>Dovyalis</taxon>
    </lineage>
</organism>
<dbReference type="AlphaFoldDB" id="A0AAV1SM91"/>
<comment type="caution">
    <text evidence="1">The sequence shown here is derived from an EMBL/GenBank/DDBJ whole genome shotgun (WGS) entry which is preliminary data.</text>
</comment>
<keyword evidence="2" id="KW-1185">Reference proteome</keyword>
<accession>A0AAV1SM91</accession>
<evidence type="ECO:0000313" key="2">
    <source>
        <dbReference type="Proteomes" id="UP001314170"/>
    </source>
</evidence>
<proteinExistence type="predicted"/>
<gene>
    <name evidence="1" type="ORF">DCAF_LOCUS24501</name>
</gene>
<name>A0AAV1SM91_9ROSI</name>
<reference evidence="1 2" key="1">
    <citation type="submission" date="2024-01" db="EMBL/GenBank/DDBJ databases">
        <authorList>
            <person name="Waweru B."/>
        </authorList>
    </citation>
    <scope>NUCLEOTIDE SEQUENCE [LARGE SCALE GENOMIC DNA]</scope>
</reference>
<dbReference type="Proteomes" id="UP001314170">
    <property type="component" value="Unassembled WGS sequence"/>
</dbReference>
<sequence>MEDSIALIDLIAKAIPDERRKRTGMTRYRLMAHGRCGDQYGGARAAYEDHDGVDRLIAD</sequence>
<dbReference type="EMBL" id="CAWUPB010001194">
    <property type="protein sequence ID" value="CAK7352988.1"/>
    <property type="molecule type" value="Genomic_DNA"/>
</dbReference>
<protein>
    <submittedName>
        <fullName evidence="1">Uncharacterized protein</fullName>
    </submittedName>
</protein>
<evidence type="ECO:0000313" key="1">
    <source>
        <dbReference type="EMBL" id="CAK7352988.1"/>
    </source>
</evidence>